<dbReference type="PROSITE" id="PS51465">
    <property type="entry name" value="KAZAL_2"/>
    <property type="match status" value="7"/>
</dbReference>
<proteinExistence type="predicted"/>
<dbReference type="STRING" id="102285.A0A158QJA2"/>
<dbReference type="SUPFAM" id="SSF57196">
    <property type="entry name" value="EGF/Laminin"/>
    <property type="match status" value="1"/>
</dbReference>
<name>A0A158QJA2_RODNA</name>
<dbReference type="Gene3D" id="3.30.60.30">
    <property type="match status" value="7"/>
</dbReference>
<feature type="disulfide bond" evidence="4">
    <location>
        <begin position="600"/>
        <end position="609"/>
    </location>
</feature>
<dbReference type="GO" id="GO:0005615">
    <property type="term" value="C:extracellular space"/>
    <property type="evidence" value="ECO:0007669"/>
    <property type="project" value="TreeGrafter"/>
</dbReference>
<dbReference type="Gene3D" id="2.10.25.10">
    <property type="entry name" value="Laminin"/>
    <property type="match status" value="1"/>
</dbReference>
<feature type="domain" description="Kazal-like" evidence="6">
    <location>
        <begin position="349"/>
        <end position="396"/>
    </location>
</feature>
<dbReference type="InterPro" id="IPR003645">
    <property type="entry name" value="Fol_N"/>
</dbReference>
<dbReference type="InterPro" id="IPR036058">
    <property type="entry name" value="Kazal_dom_sf"/>
</dbReference>
<feature type="domain" description="Kazal-like" evidence="6">
    <location>
        <begin position="431"/>
        <end position="490"/>
    </location>
</feature>
<reference evidence="7" key="1">
    <citation type="submission" date="2016-04" db="UniProtKB">
        <authorList>
            <consortium name="WormBaseParasite"/>
        </authorList>
    </citation>
    <scope>IDENTIFICATION</scope>
</reference>
<keyword evidence="1" id="KW-0732">Signal</keyword>
<evidence type="ECO:0000256" key="4">
    <source>
        <dbReference type="PROSITE-ProRule" id="PRU00460"/>
    </source>
</evidence>
<sequence length="646" mass="71310">LPIQEELHIEKPQQDYVYQRKRDPQISASAVEKDCFFSCSMKALQPVCGSDDRTYLNPCILKLQACQSKAINDLHIIHWGYCPSKPPGSALMISKSEPRGTVCTCDHYRCSEKWYKEPVCGEDGVTYPGECFLNLAACIQQSPKRILHSGPCKSSNKEDAFFRVRFPKKFKNPCAGYICPFNAWCIPSQTYRNPNCICYSECYDVGDSDDSGPVCGSNGMNYASLCHLKREACSLMTNIELKYWGRCDPCDSINCPVGTICRLDAKRNPFCHCGIEDCEALDSKPVCANDGRTYSSICLMRQQACIGNHQLQVLFDDICAADVNPCLEQSCQWPGAECRVDIQGRKTCVCPENCPAIVVPVCGSDGVTYDSVCHLLRTACQTKSHIWVVYAGPCSTNGNVCDRHGIYCHRYEICSPDESAQMNQGTSLSYTTPAYKCSCPSCPESGLGGKENMPVCGSDGRTYDNECLLKVYACSIQKDIRVIDNKPCATCSKACPLGMECKGGQCVCRENCPKRGLFGEVCGTDGRLYPSFCELRRQACINKVTVKVDGSGIACRRPTFLANVTKRSDFQADQVRENGCGCDPIGSRDQFCDSRGRCRCHWGVEGDKCDRCAAGYWGISNNQPCVSPDLATISRLPNDLIVLTVI</sequence>
<protein>
    <submittedName>
        <fullName evidence="7">Agrin</fullName>
    </submittedName>
</protein>
<dbReference type="PROSITE" id="PS01248">
    <property type="entry name" value="EGF_LAM_1"/>
    <property type="match status" value="1"/>
</dbReference>
<evidence type="ECO:0000259" key="6">
    <source>
        <dbReference type="PROSITE" id="PS51465"/>
    </source>
</evidence>
<dbReference type="GO" id="GO:0005518">
    <property type="term" value="F:collagen binding"/>
    <property type="evidence" value="ECO:0007669"/>
    <property type="project" value="TreeGrafter"/>
</dbReference>
<dbReference type="InterPro" id="IPR002049">
    <property type="entry name" value="LE_dom"/>
</dbReference>
<dbReference type="GO" id="GO:0005509">
    <property type="term" value="F:calcium ion binding"/>
    <property type="evidence" value="ECO:0007669"/>
    <property type="project" value="TreeGrafter"/>
</dbReference>
<keyword evidence="3" id="KW-0325">Glycoprotein</keyword>
<dbReference type="WBParaSite" id="HNAJ_0001139701-mRNA-1">
    <property type="protein sequence ID" value="HNAJ_0001139701-mRNA-1"/>
    <property type="gene ID" value="HNAJ_0001139701"/>
</dbReference>
<dbReference type="CDD" id="cd00104">
    <property type="entry name" value="KAZAL_FS"/>
    <property type="match status" value="6"/>
</dbReference>
<feature type="disulfide bond" evidence="4">
    <location>
        <begin position="580"/>
        <end position="592"/>
    </location>
</feature>
<organism evidence="7">
    <name type="scientific">Rodentolepis nana</name>
    <name type="common">Dwarf tapeworm</name>
    <name type="synonym">Hymenolepis nana</name>
    <dbReference type="NCBI Taxonomy" id="102285"/>
    <lineage>
        <taxon>Eukaryota</taxon>
        <taxon>Metazoa</taxon>
        <taxon>Spiralia</taxon>
        <taxon>Lophotrochozoa</taxon>
        <taxon>Platyhelminthes</taxon>
        <taxon>Cestoda</taxon>
        <taxon>Eucestoda</taxon>
        <taxon>Cyclophyllidea</taxon>
        <taxon>Hymenolepididae</taxon>
        <taxon>Rodentolepis</taxon>
    </lineage>
</organism>
<evidence type="ECO:0000256" key="1">
    <source>
        <dbReference type="ARBA" id="ARBA00022729"/>
    </source>
</evidence>
<keyword evidence="2 4" id="KW-1015">Disulfide bond</keyword>
<feature type="domain" description="Kazal-like" evidence="6">
    <location>
        <begin position="104"/>
        <end position="154"/>
    </location>
</feature>
<dbReference type="CDD" id="cd00055">
    <property type="entry name" value="EGF_Lam"/>
    <property type="match status" value="1"/>
</dbReference>
<dbReference type="SUPFAM" id="SSF100895">
    <property type="entry name" value="Kazal-type serine protease inhibitors"/>
    <property type="match status" value="7"/>
</dbReference>
<comment type="caution">
    <text evidence="4">Lacks conserved residue(s) required for the propagation of feature annotation.</text>
</comment>
<feature type="domain" description="Kazal-like" evidence="6">
    <location>
        <begin position="190"/>
        <end position="249"/>
    </location>
</feature>
<dbReference type="FunFam" id="3.30.60.30:FF:000049">
    <property type="entry name" value="Predicted protein"/>
    <property type="match status" value="1"/>
</dbReference>
<dbReference type="SMART" id="SM00280">
    <property type="entry name" value="KAZAL"/>
    <property type="match status" value="7"/>
</dbReference>
<dbReference type="InterPro" id="IPR002350">
    <property type="entry name" value="Kazal_dom"/>
</dbReference>
<evidence type="ECO:0000256" key="3">
    <source>
        <dbReference type="ARBA" id="ARBA00023180"/>
    </source>
</evidence>
<dbReference type="Pfam" id="PF07648">
    <property type="entry name" value="Kazal_2"/>
    <property type="match status" value="7"/>
</dbReference>
<dbReference type="PROSITE" id="PS50027">
    <property type="entry name" value="EGF_LAM_2"/>
    <property type="match status" value="1"/>
</dbReference>
<keyword evidence="4" id="KW-0424">Laminin EGF-like domain</keyword>
<dbReference type="SMART" id="SM00274">
    <property type="entry name" value="FOLN"/>
    <property type="match status" value="3"/>
</dbReference>
<feature type="domain" description="Kazal-like" evidence="6">
    <location>
        <begin position="265"/>
        <end position="321"/>
    </location>
</feature>
<dbReference type="PANTHER" id="PTHR13866">
    <property type="entry name" value="SPARC OSTEONECTIN"/>
    <property type="match status" value="1"/>
</dbReference>
<dbReference type="GO" id="GO:0050840">
    <property type="term" value="F:extracellular matrix binding"/>
    <property type="evidence" value="ECO:0007669"/>
    <property type="project" value="TreeGrafter"/>
</dbReference>
<feature type="domain" description="Kazal-like" evidence="6">
    <location>
        <begin position="507"/>
        <end position="554"/>
    </location>
</feature>
<evidence type="ECO:0000256" key="2">
    <source>
        <dbReference type="ARBA" id="ARBA00023157"/>
    </source>
</evidence>
<dbReference type="PANTHER" id="PTHR13866:SF14">
    <property type="entry name" value="BM-40"/>
    <property type="match status" value="1"/>
</dbReference>
<feature type="domain" description="Laminin EGF-like" evidence="5">
    <location>
        <begin position="580"/>
        <end position="627"/>
    </location>
</feature>
<dbReference type="AlphaFoldDB" id="A0A158QJA2"/>
<feature type="domain" description="Kazal-like" evidence="6">
    <location>
        <begin position="29"/>
        <end position="84"/>
    </location>
</feature>
<dbReference type="Pfam" id="PF00053">
    <property type="entry name" value="EGF_laminin"/>
    <property type="match status" value="1"/>
</dbReference>
<evidence type="ECO:0000259" key="5">
    <source>
        <dbReference type="PROSITE" id="PS50027"/>
    </source>
</evidence>
<accession>A0A158QJA2</accession>
<dbReference type="SMART" id="SM00180">
    <property type="entry name" value="EGF_Lam"/>
    <property type="match status" value="1"/>
</dbReference>
<dbReference type="FunFam" id="3.30.60.30:FF:000024">
    <property type="entry name" value="Transmembrane agrin"/>
    <property type="match status" value="1"/>
</dbReference>
<evidence type="ECO:0000313" key="7">
    <source>
        <dbReference type="WBParaSite" id="HNAJ_0001139701-mRNA-1"/>
    </source>
</evidence>